<proteinExistence type="predicted"/>
<dbReference type="CDD" id="cd19481">
    <property type="entry name" value="RecA-like_protease"/>
    <property type="match status" value="1"/>
</dbReference>
<name>A0A5N6KSU2_9ROSI</name>
<dbReference type="Gene3D" id="3.40.50.300">
    <property type="entry name" value="P-loop containing nucleotide triphosphate hydrolases"/>
    <property type="match status" value="1"/>
</dbReference>
<reference evidence="2 3" key="1">
    <citation type="submission" date="2019-06" db="EMBL/GenBank/DDBJ databases">
        <title>A chromosomal-level reference genome of Carpinus fangiana (Coryloideae, Betulaceae).</title>
        <authorList>
            <person name="Yang X."/>
            <person name="Wang Z."/>
            <person name="Zhang L."/>
            <person name="Hao G."/>
            <person name="Liu J."/>
            <person name="Yang Y."/>
        </authorList>
    </citation>
    <scope>NUCLEOTIDE SEQUENCE [LARGE SCALE GENOMIC DNA]</scope>
    <source>
        <strain evidence="2">Cfa_2016G</strain>
        <tissue evidence="2">Leaf</tissue>
    </source>
</reference>
<dbReference type="PANTHER" id="PTHR23077">
    <property type="entry name" value="AAA-FAMILY ATPASE"/>
    <property type="match status" value="1"/>
</dbReference>
<dbReference type="GO" id="GO:0016887">
    <property type="term" value="F:ATP hydrolysis activity"/>
    <property type="evidence" value="ECO:0007669"/>
    <property type="project" value="InterPro"/>
</dbReference>
<dbReference type="GO" id="GO:0003723">
    <property type="term" value="F:RNA binding"/>
    <property type="evidence" value="ECO:0007669"/>
    <property type="project" value="TreeGrafter"/>
</dbReference>
<dbReference type="OrthoDB" id="1926232at2759"/>
<dbReference type="AlphaFoldDB" id="A0A5N6KSU2"/>
<sequence>MMHESSAFPLPSASRPDMTTYEYYEHSHAPRINTDTVLVESLKRQYPQLELTVVESIPCDLLSYAASTGQAKVTPIIDAKEPLSEPLSWTTFAPPARRMDGAQGLVVEKLKFGKFLYAWKEHDFILYVANGRDGSNYFPAVVNQYLLGPVDGDSKSLISDCGAWALALHDEIWVFDGGMWQKDSALYKSVQKASWKDVILDESMKEALQDDVNRFFDSRERYSRLRVPWKRGAIYWGPPGNGKTVSIKATMKTLYDRKDPIPSLYVRSLSSFAGPEYSIKTIFKQARLEAPCLLIFEDLDSLIGDDVRSYLYNEMDGLQANDGVLIVGSTNHLDRLDPGMSKRPSRFDRKFEFPKPNVGERIKYAEFWQKKLRDNEEIEFPDSLCSAIAGITDGFSFAYMQEAFVASLLAIAAQEADDSGHLQADGDLDNLVLWREIKRQVKILREEL</sequence>
<dbReference type="GO" id="GO:0005524">
    <property type="term" value="F:ATP binding"/>
    <property type="evidence" value="ECO:0007669"/>
    <property type="project" value="InterPro"/>
</dbReference>
<dbReference type="Proteomes" id="UP000327013">
    <property type="component" value="Unassembled WGS sequence"/>
</dbReference>
<evidence type="ECO:0000313" key="2">
    <source>
        <dbReference type="EMBL" id="KAB8338961.1"/>
    </source>
</evidence>
<dbReference type="SMART" id="SM00382">
    <property type="entry name" value="AAA"/>
    <property type="match status" value="1"/>
</dbReference>
<evidence type="ECO:0000313" key="3">
    <source>
        <dbReference type="Proteomes" id="UP000327013"/>
    </source>
</evidence>
<dbReference type="InterPro" id="IPR027417">
    <property type="entry name" value="P-loop_NTPase"/>
</dbReference>
<dbReference type="InterPro" id="IPR003593">
    <property type="entry name" value="AAA+_ATPase"/>
</dbReference>
<comment type="caution">
    <text evidence="2">The sequence shown here is derived from an EMBL/GenBank/DDBJ whole genome shotgun (WGS) entry which is preliminary data.</text>
</comment>
<protein>
    <recommendedName>
        <fullName evidence="1">AAA+ ATPase domain-containing protein</fullName>
    </recommendedName>
</protein>
<gene>
    <name evidence="2" type="ORF">FH972_021901</name>
</gene>
<accession>A0A5N6KSU2</accession>
<dbReference type="InterPro" id="IPR050168">
    <property type="entry name" value="AAA_ATPase_domain"/>
</dbReference>
<evidence type="ECO:0000259" key="1">
    <source>
        <dbReference type="SMART" id="SM00382"/>
    </source>
</evidence>
<feature type="domain" description="AAA+ ATPase" evidence="1">
    <location>
        <begin position="231"/>
        <end position="357"/>
    </location>
</feature>
<dbReference type="PANTHER" id="PTHR23077:SF132">
    <property type="entry name" value="ATP-DEPENDENT ZN PROTEASE"/>
    <property type="match status" value="1"/>
</dbReference>
<dbReference type="EMBL" id="VIBQ01000010">
    <property type="protein sequence ID" value="KAB8338961.1"/>
    <property type="molecule type" value="Genomic_DNA"/>
</dbReference>
<dbReference type="GO" id="GO:0042254">
    <property type="term" value="P:ribosome biogenesis"/>
    <property type="evidence" value="ECO:0007669"/>
    <property type="project" value="TreeGrafter"/>
</dbReference>
<dbReference type="SUPFAM" id="SSF52540">
    <property type="entry name" value="P-loop containing nucleoside triphosphate hydrolases"/>
    <property type="match status" value="1"/>
</dbReference>
<dbReference type="GO" id="GO:1990275">
    <property type="term" value="F:preribosome binding"/>
    <property type="evidence" value="ECO:0007669"/>
    <property type="project" value="TreeGrafter"/>
</dbReference>
<dbReference type="InterPro" id="IPR003959">
    <property type="entry name" value="ATPase_AAA_core"/>
</dbReference>
<organism evidence="2 3">
    <name type="scientific">Carpinus fangiana</name>
    <dbReference type="NCBI Taxonomy" id="176857"/>
    <lineage>
        <taxon>Eukaryota</taxon>
        <taxon>Viridiplantae</taxon>
        <taxon>Streptophyta</taxon>
        <taxon>Embryophyta</taxon>
        <taxon>Tracheophyta</taxon>
        <taxon>Spermatophyta</taxon>
        <taxon>Magnoliopsida</taxon>
        <taxon>eudicotyledons</taxon>
        <taxon>Gunneridae</taxon>
        <taxon>Pentapetalae</taxon>
        <taxon>rosids</taxon>
        <taxon>fabids</taxon>
        <taxon>Fagales</taxon>
        <taxon>Betulaceae</taxon>
        <taxon>Carpinus</taxon>
    </lineage>
</organism>
<dbReference type="Pfam" id="PF00004">
    <property type="entry name" value="AAA"/>
    <property type="match status" value="1"/>
</dbReference>
<dbReference type="GO" id="GO:0005634">
    <property type="term" value="C:nucleus"/>
    <property type="evidence" value="ECO:0007669"/>
    <property type="project" value="TreeGrafter"/>
</dbReference>
<keyword evidence="3" id="KW-1185">Reference proteome</keyword>